<dbReference type="PANTHER" id="PTHR42894:SF1">
    <property type="entry name" value="N-(5'-PHOSPHORIBOSYL)ANTHRANILATE ISOMERASE"/>
    <property type="match status" value="1"/>
</dbReference>
<dbReference type="EC" id="5.3.1.24" evidence="4 10"/>
<dbReference type="PANTHER" id="PTHR42894">
    <property type="entry name" value="N-(5'-PHOSPHORIBOSYL)ANTHRANILATE ISOMERASE"/>
    <property type="match status" value="1"/>
</dbReference>
<keyword evidence="6 10" id="KW-0028">Amino-acid biosynthesis</keyword>
<keyword evidence="8 10" id="KW-0057">Aromatic amino acid biosynthesis</keyword>
<evidence type="ECO:0000313" key="13">
    <source>
        <dbReference type="Proteomes" id="UP000420562"/>
    </source>
</evidence>
<reference evidence="12 13" key="1">
    <citation type="submission" date="2019-09" db="EMBL/GenBank/DDBJ databases">
        <title>Geobacter sp. Red96, a novel strain isolated from paddy soil.</title>
        <authorList>
            <person name="Xu Z."/>
            <person name="Masuda Y."/>
            <person name="Itoh H."/>
            <person name="Senoo K."/>
        </authorList>
    </citation>
    <scope>NUCLEOTIDE SEQUENCE [LARGE SCALE GENOMIC DNA]</scope>
    <source>
        <strain evidence="12 13">Red96</strain>
    </source>
</reference>
<dbReference type="UniPathway" id="UPA00035">
    <property type="reaction ID" value="UER00042"/>
</dbReference>
<dbReference type="SUPFAM" id="SSF51366">
    <property type="entry name" value="Ribulose-phoshate binding barrel"/>
    <property type="match status" value="1"/>
</dbReference>
<keyword evidence="7 10" id="KW-0822">Tryptophan biosynthesis</keyword>
<evidence type="ECO:0000256" key="4">
    <source>
        <dbReference type="ARBA" id="ARBA00012572"/>
    </source>
</evidence>
<dbReference type="InterPro" id="IPR001240">
    <property type="entry name" value="PRAI_dom"/>
</dbReference>
<dbReference type="GO" id="GO:0000162">
    <property type="term" value="P:L-tryptophan biosynthetic process"/>
    <property type="evidence" value="ECO:0007669"/>
    <property type="project" value="UniProtKB-UniRule"/>
</dbReference>
<dbReference type="Proteomes" id="UP000420562">
    <property type="component" value="Unassembled WGS sequence"/>
</dbReference>
<sequence length="205" mass="22249">MIKVKICGITNLEDALTAIDAGADALGFVFHPQSPRHVFPEQAAAIIRHLPSFVQTVGLFVNDPLEQVNATVDLCGLDLVQLHGEEKPGYCDSVRRRVIKSFRVKDITSLESMRDYRVAAFLLDAWSPAAHGGTGQTFNWEIAACVAQSNRIILAGGLTPLNVVEAARQVRPYAVDVSSGVESGPGKKDADKIREFIRLAKEAVP</sequence>
<gene>
    <name evidence="10" type="primary">trpF</name>
    <name evidence="12" type="ORF">F6V25_08385</name>
</gene>
<evidence type="ECO:0000256" key="10">
    <source>
        <dbReference type="HAMAP-Rule" id="MF_00135"/>
    </source>
</evidence>
<dbReference type="NCBIfam" id="NF002298">
    <property type="entry name" value="PRK01222.1-4"/>
    <property type="match status" value="1"/>
</dbReference>
<dbReference type="RefSeq" id="WP_151128162.1">
    <property type="nucleotide sequence ID" value="NZ_VZQZ01000004.1"/>
</dbReference>
<proteinExistence type="inferred from homology"/>
<keyword evidence="13" id="KW-1185">Reference proteome</keyword>
<evidence type="ECO:0000256" key="2">
    <source>
        <dbReference type="ARBA" id="ARBA00004664"/>
    </source>
</evidence>
<organism evidence="12 13">
    <name type="scientific">Oryzomonas japonica</name>
    <dbReference type="NCBI Taxonomy" id="2603858"/>
    <lineage>
        <taxon>Bacteria</taxon>
        <taxon>Pseudomonadati</taxon>
        <taxon>Thermodesulfobacteriota</taxon>
        <taxon>Desulfuromonadia</taxon>
        <taxon>Geobacterales</taxon>
        <taxon>Geobacteraceae</taxon>
        <taxon>Oryzomonas</taxon>
    </lineage>
</organism>
<evidence type="ECO:0000259" key="11">
    <source>
        <dbReference type="Pfam" id="PF00697"/>
    </source>
</evidence>
<comment type="similarity">
    <text evidence="3 10">Belongs to the TrpF family.</text>
</comment>
<dbReference type="EMBL" id="VZQZ01000004">
    <property type="protein sequence ID" value="KAB0665724.1"/>
    <property type="molecule type" value="Genomic_DNA"/>
</dbReference>
<comment type="caution">
    <text evidence="12">The sequence shown here is derived from an EMBL/GenBank/DDBJ whole genome shotgun (WGS) entry which is preliminary data.</text>
</comment>
<keyword evidence="9 10" id="KW-0413">Isomerase</keyword>
<dbReference type="InterPro" id="IPR013785">
    <property type="entry name" value="Aldolase_TIM"/>
</dbReference>
<name>A0A7J4ZRH2_9BACT</name>
<evidence type="ECO:0000256" key="1">
    <source>
        <dbReference type="ARBA" id="ARBA00001164"/>
    </source>
</evidence>
<dbReference type="CDD" id="cd00405">
    <property type="entry name" value="PRAI"/>
    <property type="match status" value="1"/>
</dbReference>
<dbReference type="FunFam" id="3.20.20.70:FF:000075">
    <property type="entry name" value="Tryptophan biosynthesis protein TRP1"/>
    <property type="match status" value="1"/>
</dbReference>
<accession>A0A7J4ZRH2</accession>
<dbReference type="AlphaFoldDB" id="A0A7J4ZRH2"/>
<evidence type="ECO:0000313" key="12">
    <source>
        <dbReference type="EMBL" id="KAB0665724.1"/>
    </source>
</evidence>
<comment type="catalytic activity">
    <reaction evidence="1 10">
        <text>N-(5-phospho-beta-D-ribosyl)anthranilate = 1-(2-carboxyphenylamino)-1-deoxy-D-ribulose 5-phosphate</text>
        <dbReference type="Rhea" id="RHEA:21540"/>
        <dbReference type="ChEBI" id="CHEBI:18277"/>
        <dbReference type="ChEBI" id="CHEBI:58613"/>
        <dbReference type="EC" id="5.3.1.24"/>
    </reaction>
</comment>
<dbReference type="InterPro" id="IPR044643">
    <property type="entry name" value="TrpF_fam"/>
</dbReference>
<evidence type="ECO:0000256" key="7">
    <source>
        <dbReference type="ARBA" id="ARBA00022822"/>
    </source>
</evidence>
<comment type="pathway">
    <text evidence="2 10">Amino-acid biosynthesis; L-tryptophan biosynthesis; L-tryptophan from chorismate: step 3/5.</text>
</comment>
<evidence type="ECO:0000256" key="6">
    <source>
        <dbReference type="ARBA" id="ARBA00022605"/>
    </source>
</evidence>
<dbReference type="Pfam" id="PF00697">
    <property type="entry name" value="PRAI"/>
    <property type="match status" value="1"/>
</dbReference>
<dbReference type="InterPro" id="IPR011060">
    <property type="entry name" value="RibuloseP-bd_barrel"/>
</dbReference>
<evidence type="ECO:0000256" key="9">
    <source>
        <dbReference type="ARBA" id="ARBA00023235"/>
    </source>
</evidence>
<dbReference type="GO" id="GO:0004640">
    <property type="term" value="F:phosphoribosylanthranilate isomerase activity"/>
    <property type="evidence" value="ECO:0007669"/>
    <property type="project" value="UniProtKB-UniRule"/>
</dbReference>
<dbReference type="Gene3D" id="3.20.20.70">
    <property type="entry name" value="Aldolase class I"/>
    <property type="match status" value="1"/>
</dbReference>
<evidence type="ECO:0000256" key="3">
    <source>
        <dbReference type="ARBA" id="ARBA00007571"/>
    </source>
</evidence>
<feature type="domain" description="N-(5'phosphoribosyl) anthranilate isomerase (PRAI)" evidence="11">
    <location>
        <begin position="4"/>
        <end position="197"/>
    </location>
</feature>
<dbReference type="HAMAP" id="MF_00135">
    <property type="entry name" value="PRAI"/>
    <property type="match status" value="1"/>
</dbReference>
<protein>
    <recommendedName>
        <fullName evidence="5 10">N-(5'-phosphoribosyl)anthranilate isomerase</fullName>
        <shortName evidence="10">PRAI</shortName>
        <ecNumber evidence="4 10">5.3.1.24</ecNumber>
    </recommendedName>
</protein>
<evidence type="ECO:0000256" key="8">
    <source>
        <dbReference type="ARBA" id="ARBA00023141"/>
    </source>
</evidence>
<evidence type="ECO:0000256" key="5">
    <source>
        <dbReference type="ARBA" id="ARBA00022272"/>
    </source>
</evidence>